<proteinExistence type="predicted"/>
<name>A4KXL6_HVAVE</name>
<sequence>MSDQNTLRRTPANETTTISDLQLKLLQARNHIQYQIDSISKLNSEISSLYDEVARYQSTIAQLLRRHDDELHFAWQYVDYRIDNMKHEHASEIARLGDVHGHSKCQQRIEALSQQNETLRTRLGMAVTHFERNLSTSSSELGQRVSPGIATGDLDVVQLFLNGSEPFTKSLVN</sequence>
<organismHost>
    <name type="scientific">Noctuidae</name>
    <name type="common">owlet moths</name>
    <dbReference type="NCBI Taxonomy" id="7100"/>
</organismHost>
<evidence type="ECO:0000256" key="1">
    <source>
        <dbReference type="SAM" id="Coils"/>
    </source>
</evidence>
<organism evidence="3">
    <name type="scientific">Heliothis virescens ascovirus 3e</name>
    <name type="common">HvAV-3e</name>
    <dbReference type="NCBI Taxonomy" id="260797"/>
    <lineage>
        <taxon>Viruses</taxon>
        <taxon>Varidnaviria</taxon>
        <taxon>Bamfordvirae</taxon>
        <taxon>Nucleocytoviricota</taxon>
        <taxon>Megaviricetes</taxon>
        <taxon>Pimascovirales</taxon>
        <taxon>Pimascovirales incertae sedis</taxon>
        <taxon>Ascoviridae</taxon>
        <taxon>Ascovirus</taxon>
        <taxon>Ascovirus hvav3a</taxon>
    </lineage>
</organism>
<evidence type="ECO:0000313" key="2">
    <source>
        <dbReference type="EMBL" id="ABO37347.1"/>
    </source>
</evidence>
<feature type="coiled-coil region" evidence="1">
    <location>
        <begin position="39"/>
        <end position="66"/>
    </location>
</feature>
<protein>
    <submittedName>
        <fullName evidence="2">Uncharacterized protein</fullName>
    </submittedName>
</protein>
<dbReference type="EMBL" id="EF133465">
    <property type="protein sequence ID" value="ABO37347.1"/>
    <property type="molecule type" value="Genomic_DNA"/>
</dbReference>
<evidence type="ECO:0000313" key="3">
    <source>
        <dbReference type="Proteomes" id="UP000001324"/>
    </source>
</evidence>
<dbReference type="KEGG" id="vg:5076071"/>
<dbReference type="Proteomes" id="UP000001324">
    <property type="component" value="Segment"/>
</dbReference>
<reference evidence="2 3" key="1">
    <citation type="journal article" date="2007" name="J. Gen. Virol.">
        <title>Sequence and organization of the Heliothis virescens ascovirus genome.</title>
        <authorList>
            <person name="Asgari S."/>
            <person name="Davis J."/>
            <person name="Wood D."/>
            <person name="Wilson P."/>
            <person name="McGrath A."/>
        </authorList>
    </citation>
    <scope>NUCLEOTIDE SEQUENCE [LARGE SCALE GENOMIC DNA]</scope>
    <source>
        <strain evidence="3">HvAv-3e</strain>
    </source>
</reference>
<dbReference type="RefSeq" id="YP_001111013.1">
    <property type="nucleotide sequence ID" value="NC_009233.1"/>
</dbReference>
<accession>A4KXL6</accession>
<dbReference type="GeneID" id="5076071"/>
<keyword evidence="1" id="KW-0175">Coiled coil</keyword>
<keyword evidence="3" id="KW-1185">Reference proteome</keyword>